<dbReference type="Pfam" id="PF08543">
    <property type="entry name" value="Phos_pyr_kin"/>
    <property type="match status" value="1"/>
</dbReference>
<evidence type="ECO:0000256" key="2">
    <source>
        <dbReference type="ARBA" id="ARBA00012135"/>
    </source>
</evidence>
<dbReference type="Proteomes" id="UP000561045">
    <property type="component" value="Unassembled WGS sequence"/>
</dbReference>
<dbReference type="CDD" id="cd01169">
    <property type="entry name" value="HMPP_kinase"/>
    <property type="match status" value="1"/>
</dbReference>
<dbReference type="UniPathway" id="UPA00060">
    <property type="reaction ID" value="UER00138"/>
</dbReference>
<dbReference type="GO" id="GO:0009228">
    <property type="term" value="P:thiamine biosynthetic process"/>
    <property type="evidence" value="ECO:0007669"/>
    <property type="project" value="InterPro"/>
</dbReference>
<organism evidence="4 5">
    <name type="scientific">Niveibacterium umoris</name>
    <dbReference type="NCBI Taxonomy" id="1193620"/>
    <lineage>
        <taxon>Bacteria</taxon>
        <taxon>Pseudomonadati</taxon>
        <taxon>Pseudomonadota</taxon>
        <taxon>Betaproteobacteria</taxon>
        <taxon>Rhodocyclales</taxon>
        <taxon>Rhodocyclaceae</taxon>
        <taxon>Niveibacterium</taxon>
    </lineage>
</organism>
<dbReference type="InterPro" id="IPR029056">
    <property type="entry name" value="Ribokinase-like"/>
</dbReference>
<comment type="caution">
    <text evidence="4">The sequence shown here is derived from an EMBL/GenBank/DDBJ whole genome shotgun (WGS) entry which is preliminary data.</text>
</comment>
<evidence type="ECO:0000259" key="3">
    <source>
        <dbReference type="Pfam" id="PF08543"/>
    </source>
</evidence>
<keyword evidence="4" id="KW-0418">Kinase</keyword>
<dbReference type="GO" id="GO:0008972">
    <property type="term" value="F:phosphomethylpyrimidine kinase activity"/>
    <property type="evidence" value="ECO:0007669"/>
    <property type="project" value="InterPro"/>
</dbReference>
<dbReference type="AlphaFoldDB" id="A0A840BPK1"/>
<accession>A0A840BPK1</accession>
<feature type="domain" description="Pyridoxamine kinase/Phosphomethylpyrimidine kinase" evidence="3">
    <location>
        <begin position="20"/>
        <end position="264"/>
    </location>
</feature>
<dbReference type="SUPFAM" id="SSF53613">
    <property type="entry name" value="Ribokinase-like"/>
    <property type="match status" value="1"/>
</dbReference>
<evidence type="ECO:0000256" key="1">
    <source>
        <dbReference type="ARBA" id="ARBA00004948"/>
    </source>
</evidence>
<dbReference type="RefSeq" id="WP_183635277.1">
    <property type="nucleotide sequence ID" value="NZ_BAABLE010000005.1"/>
</dbReference>
<comment type="pathway">
    <text evidence="1">Cofactor biosynthesis; thiamine diphosphate biosynthesis.</text>
</comment>
<gene>
    <name evidence="4" type="ORF">GGR36_002745</name>
</gene>
<protein>
    <recommendedName>
        <fullName evidence="2">hydroxymethylpyrimidine kinase</fullName>
        <ecNumber evidence="2">2.7.1.49</ecNumber>
    </recommendedName>
</protein>
<sequence length="275" mass="28426">MPSQPDPAALPVVLSFAFSDPTGGAGSQGAALTIAANGAHPASVITGLCARDTRGLEMFWSIDAEVIDEQARTLLEDLPVAAFHVGALSDTHSIALVAALLSDYPDIPVVLDPDLQAATEGEGAEEDLADAICELLLPQASLFMANSLEARQLTTDHETGDGVMPVPLASCAQALLDSGCGQVLITGSHEPTRQVINTLYGVHGVIRADAWERLPGSFLGAGITLSAAIASRLANGIELSEAVRSAQAYVWQALAQGTNPGMGARLPRRFAKGPA</sequence>
<name>A0A840BPK1_9RHOO</name>
<dbReference type="GO" id="GO:0009229">
    <property type="term" value="P:thiamine diphosphate biosynthetic process"/>
    <property type="evidence" value="ECO:0007669"/>
    <property type="project" value="UniProtKB-UniPathway"/>
</dbReference>
<evidence type="ECO:0000313" key="4">
    <source>
        <dbReference type="EMBL" id="MBB4013399.1"/>
    </source>
</evidence>
<dbReference type="PANTHER" id="PTHR20858:SF17">
    <property type="entry name" value="HYDROXYMETHYLPYRIMIDINE_PHOSPHOMETHYLPYRIMIDINE KINASE THI20-RELATED"/>
    <property type="match status" value="1"/>
</dbReference>
<dbReference type="PANTHER" id="PTHR20858">
    <property type="entry name" value="PHOSPHOMETHYLPYRIMIDINE KINASE"/>
    <property type="match status" value="1"/>
</dbReference>
<keyword evidence="5" id="KW-1185">Reference proteome</keyword>
<dbReference type="EMBL" id="JACIET010000002">
    <property type="protein sequence ID" value="MBB4013399.1"/>
    <property type="molecule type" value="Genomic_DNA"/>
</dbReference>
<reference evidence="4 5" key="1">
    <citation type="submission" date="2020-08" db="EMBL/GenBank/DDBJ databases">
        <title>Genomic Encyclopedia of Type Strains, Phase IV (KMG-IV): sequencing the most valuable type-strain genomes for metagenomic binning, comparative biology and taxonomic classification.</title>
        <authorList>
            <person name="Goeker M."/>
        </authorList>
    </citation>
    <scope>NUCLEOTIDE SEQUENCE [LARGE SCALE GENOMIC DNA]</scope>
    <source>
        <strain evidence="4 5">DSM 106739</strain>
    </source>
</reference>
<dbReference type="GO" id="GO:0008902">
    <property type="term" value="F:hydroxymethylpyrimidine kinase activity"/>
    <property type="evidence" value="ECO:0007669"/>
    <property type="project" value="UniProtKB-EC"/>
</dbReference>
<keyword evidence="4" id="KW-0808">Transferase</keyword>
<dbReference type="EC" id="2.7.1.49" evidence="2"/>
<dbReference type="Gene3D" id="3.40.1190.20">
    <property type="match status" value="1"/>
</dbReference>
<dbReference type="InterPro" id="IPR004399">
    <property type="entry name" value="HMP/HMP-P_kinase_dom"/>
</dbReference>
<evidence type="ECO:0000313" key="5">
    <source>
        <dbReference type="Proteomes" id="UP000561045"/>
    </source>
</evidence>
<proteinExistence type="predicted"/>
<dbReference type="GO" id="GO:0005829">
    <property type="term" value="C:cytosol"/>
    <property type="evidence" value="ECO:0007669"/>
    <property type="project" value="TreeGrafter"/>
</dbReference>
<dbReference type="InterPro" id="IPR013749">
    <property type="entry name" value="PM/HMP-P_kinase-1"/>
</dbReference>